<sequence>MSVPPLITDTPPRTSGGRAHPLSSAVVGGREEYHLRRASDHFMESEKSWKLLNSSEGVRGNVGKIREPSLGVLEIPGQLYQQESRSQTFLSP</sequence>
<evidence type="ECO:0000256" key="1">
    <source>
        <dbReference type="SAM" id="MobiDB-lite"/>
    </source>
</evidence>
<evidence type="ECO:0000313" key="3">
    <source>
        <dbReference type="Proteomes" id="UP000324222"/>
    </source>
</evidence>
<reference evidence="2 3" key="1">
    <citation type="submission" date="2019-05" db="EMBL/GenBank/DDBJ databases">
        <title>Another draft genome of Portunus trituberculatus and its Hox gene families provides insights of decapod evolution.</title>
        <authorList>
            <person name="Jeong J.-H."/>
            <person name="Song I."/>
            <person name="Kim S."/>
            <person name="Choi T."/>
            <person name="Kim D."/>
            <person name="Ryu S."/>
            <person name="Kim W."/>
        </authorList>
    </citation>
    <scope>NUCLEOTIDE SEQUENCE [LARGE SCALE GENOMIC DNA]</scope>
    <source>
        <tissue evidence="2">Muscle</tissue>
    </source>
</reference>
<organism evidence="2 3">
    <name type="scientific">Portunus trituberculatus</name>
    <name type="common">Swimming crab</name>
    <name type="synonym">Neptunus trituberculatus</name>
    <dbReference type="NCBI Taxonomy" id="210409"/>
    <lineage>
        <taxon>Eukaryota</taxon>
        <taxon>Metazoa</taxon>
        <taxon>Ecdysozoa</taxon>
        <taxon>Arthropoda</taxon>
        <taxon>Crustacea</taxon>
        <taxon>Multicrustacea</taxon>
        <taxon>Malacostraca</taxon>
        <taxon>Eumalacostraca</taxon>
        <taxon>Eucarida</taxon>
        <taxon>Decapoda</taxon>
        <taxon>Pleocyemata</taxon>
        <taxon>Brachyura</taxon>
        <taxon>Eubrachyura</taxon>
        <taxon>Portunoidea</taxon>
        <taxon>Portunidae</taxon>
        <taxon>Portuninae</taxon>
        <taxon>Portunus</taxon>
    </lineage>
</organism>
<dbReference type="EMBL" id="VSRR010019537">
    <property type="protein sequence ID" value="MPC62322.1"/>
    <property type="molecule type" value="Genomic_DNA"/>
</dbReference>
<proteinExistence type="predicted"/>
<accession>A0A5B7GU18</accession>
<comment type="caution">
    <text evidence="2">The sequence shown here is derived from an EMBL/GenBank/DDBJ whole genome shotgun (WGS) entry which is preliminary data.</text>
</comment>
<evidence type="ECO:0000313" key="2">
    <source>
        <dbReference type="EMBL" id="MPC62322.1"/>
    </source>
</evidence>
<protein>
    <submittedName>
        <fullName evidence="2">Uncharacterized protein</fullName>
    </submittedName>
</protein>
<dbReference type="AlphaFoldDB" id="A0A5B7GU18"/>
<feature type="region of interest" description="Disordered" evidence="1">
    <location>
        <begin position="1"/>
        <end position="25"/>
    </location>
</feature>
<dbReference type="Proteomes" id="UP000324222">
    <property type="component" value="Unassembled WGS sequence"/>
</dbReference>
<keyword evidence="3" id="KW-1185">Reference proteome</keyword>
<gene>
    <name evidence="2" type="ORF">E2C01_056406</name>
</gene>
<name>A0A5B7GU18_PORTR</name>